<dbReference type="EMBL" id="JAUEQX010000003">
    <property type="protein sequence ID" value="MDW3775584.1"/>
    <property type="molecule type" value="Genomic_DNA"/>
</dbReference>
<evidence type="ECO:0000313" key="3">
    <source>
        <dbReference type="Proteomes" id="UP001276300"/>
    </source>
</evidence>
<dbReference type="RefSeq" id="WP_009655013.1">
    <property type="nucleotide sequence ID" value="NZ_JAUEQX010000003.1"/>
</dbReference>
<geneLocation type="plasmid" evidence="1">
    <name>pKLU-NDM1</name>
</geneLocation>
<name>A0AAW9C1K7_KLUCR</name>
<protein>
    <submittedName>
        <fullName evidence="1">Uncharacterized protein</fullName>
    </submittedName>
</protein>
<dbReference type="Proteomes" id="UP001276300">
    <property type="component" value="Unassembled WGS sequence"/>
</dbReference>
<accession>A0AAW9C1K7</accession>
<dbReference type="AlphaFoldDB" id="A0AAW9C1K7"/>
<comment type="caution">
    <text evidence="1">The sequence shown here is derived from an EMBL/GenBank/DDBJ whole genome shotgun (WGS) entry which is preliminary data.</text>
</comment>
<reference evidence="1" key="1">
    <citation type="journal article" date="2023" name="J Glob Antimicrob Resist">
        <title>Emergence of NDM-1 and KPC-3 carbapenemases in Kluyvera cryocrescens: Investigating genetic heterogeneity and acquisition routes of blaNDM-1 in Enterobacterales species in Portugal.</title>
        <authorList>
            <person name="Loiodice M."/>
            <person name="Ribeiro M."/>
            <person name="Peixe L."/>
            <person name="Novais A."/>
        </authorList>
    </citation>
    <scope>NUCLEOTIDE SEQUENCE</scope>
    <source>
        <strain evidence="1">K629</strain>
        <plasmid evidence="1">pKLU-NDM1</plasmid>
    </source>
</reference>
<evidence type="ECO:0000313" key="1">
    <source>
        <dbReference type="EMBL" id="MDW3775584.1"/>
    </source>
</evidence>
<proteinExistence type="predicted"/>
<evidence type="ECO:0000313" key="2">
    <source>
        <dbReference type="EMBL" id="MDW3777459.1"/>
    </source>
</evidence>
<dbReference type="EMBL" id="JAUEQX010000008">
    <property type="protein sequence ID" value="MDW3777459.1"/>
    <property type="molecule type" value="Genomic_DNA"/>
</dbReference>
<sequence>MTKQILPNELAEIVTGLLVNPVLLGELDSREAHQNFMQDIGRVVADYCGGRVNGITDGDVTKAYLSEIECTPCLHIEPDERLPSTERNVWSNYHVEAWSDEEQINLPDAAIVQSERETLQTLLIVAARKESAGAPVLKRMTDWRIPEGEPVCHEADRKTYTAIFHLDNQTSVELVDEAGQHCLGVLLEINHGVPALHLKASGGDVLLHIHAAQGGLVITPDNPDVKVGRAELDRYAYEDKSSLLVKTDGY</sequence>
<gene>
    <name evidence="1" type="ORF">QWU01_02025</name>
    <name evidence="2" type="ORF">QWU01_11640</name>
</gene>
<organism evidence="1 3">
    <name type="scientific">Kluyvera cryocrescens</name>
    <name type="common">Kluyvera citrophila</name>
    <dbReference type="NCBI Taxonomy" id="580"/>
    <lineage>
        <taxon>Bacteria</taxon>
        <taxon>Pseudomonadati</taxon>
        <taxon>Pseudomonadota</taxon>
        <taxon>Gammaproteobacteria</taxon>
        <taxon>Enterobacterales</taxon>
        <taxon>Enterobacteriaceae</taxon>
        <taxon>Kluyvera</taxon>
    </lineage>
</organism>
<keyword evidence="1" id="KW-0614">Plasmid</keyword>